<dbReference type="PANTHER" id="PTHR42834:SF1">
    <property type="entry name" value="ENDONUCLEASE_EXONUCLEASE_PHOSPHATASE FAMILY PROTEIN (AFU_ORTHOLOGUE AFUA_3G09210)"/>
    <property type="match status" value="1"/>
</dbReference>
<reference evidence="2 3" key="1">
    <citation type="submission" date="2017-09" db="EMBL/GenBank/DDBJ databases">
        <title>Depth-based differentiation of microbial function through sediment-hosted aquifers and enrichment of novel symbionts in the deep terrestrial subsurface.</title>
        <authorList>
            <person name="Probst A.J."/>
            <person name="Ladd B."/>
            <person name="Jarett J.K."/>
            <person name="Geller-Mcgrath D.E."/>
            <person name="Sieber C.M."/>
            <person name="Emerson J.B."/>
            <person name="Anantharaman K."/>
            <person name="Thomas B.C."/>
            <person name="Malmstrom R."/>
            <person name="Stieglmeier M."/>
            <person name="Klingl A."/>
            <person name="Woyke T."/>
            <person name="Ryan C.M."/>
            <person name="Banfield J.F."/>
        </authorList>
    </citation>
    <scope>NUCLEOTIDE SEQUENCE [LARGE SCALE GENOMIC DNA]</scope>
    <source>
        <strain evidence="2">CG17_big_fil_post_rev_8_21_14_2_50_48_46</strain>
    </source>
</reference>
<sequence length="314" mass="35345">MVSYRSIEDLRFFPMKTLLAGLLAPLLLFSSVACLQAAPAKPLVIATYNVENLFDGIPDNPRNKKERAKPKKELRALADTLHQINPDVVVMQEVESLKTLKAFQDKYLKDMGYAEPVLIEGNDPRGIDVALLTRLKVESQVTHKDYKFQVENRKRGFSRDLLQVTLKADTGYRFTVFATHLKSKLGGKESDTVRQAEAQAIQTLLADFQKKDPKANFVLMGDFNDEPHSLPLKPLLSPKNPVGLKDIAAADLGIKPTVFSYHPKKYRSRIDYILVSPAMLPEYRAKSVHILSTPEAYWASDHLPIVAEFTPQDQ</sequence>
<feature type="domain" description="Endonuclease/exonuclease/phosphatase" evidence="1">
    <location>
        <begin position="45"/>
        <end position="238"/>
    </location>
</feature>
<dbReference type="PROSITE" id="PS51257">
    <property type="entry name" value="PROKAR_LIPOPROTEIN"/>
    <property type="match status" value="1"/>
</dbReference>
<accession>A0A2M7G8Y8</accession>
<dbReference type="GO" id="GO:0003824">
    <property type="term" value="F:catalytic activity"/>
    <property type="evidence" value="ECO:0007669"/>
    <property type="project" value="InterPro"/>
</dbReference>
<evidence type="ECO:0000259" key="1">
    <source>
        <dbReference type="Pfam" id="PF19580"/>
    </source>
</evidence>
<dbReference type="InterPro" id="IPR005135">
    <property type="entry name" value="Endo/exonuclease/phosphatase"/>
</dbReference>
<protein>
    <recommendedName>
        <fullName evidence="1">Endonuclease/exonuclease/phosphatase domain-containing protein</fullName>
    </recommendedName>
</protein>
<proteinExistence type="predicted"/>
<dbReference type="PANTHER" id="PTHR42834">
    <property type="entry name" value="ENDONUCLEASE/EXONUCLEASE/PHOSPHATASE FAMILY PROTEIN (AFU_ORTHOLOGUE AFUA_3G09210)"/>
    <property type="match status" value="1"/>
</dbReference>
<dbReference type="InterPro" id="IPR036691">
    <property type="entry name" value="Endo/exonu/phosph_ase_sf"/>
</dbReference>
<dbReference type="Gene3D" id="3.60.10.10">
    <property type="entry name" value="Endonuclease/exonuclease/phosphatase"/>
    <property type="match status" value="1"/>
</dbReference>
<name>A0A2M7G8Y8_9BACT</name>
<comment type="caution">
    <text evidence="2">The sequence shown here is derived from an EMBL/GenBank/DDBJ whole genome shotgun (WGS) entry which is preliminary data.</text>
</comment>
<dbReference type="Pfam" id="PF19580">
    <property type="entry name" value="Exo_endo_phos_3"/>
    <property type="match status" value="1"/>
</dbReference>
<gene>
    <name evidence="2" type="ORF">COW36_04565</name>
</gene>
<dbReference type="SUPFAM" id="SSF56219">
    <property type="entry name" value="DNase I-like"/>
    <property type="match status" value="1"/>
</dbReference>
<dbReference type="AlphaFoldDB" id="A0A2M7G8Y8"/>
<dbReference type="Proteomes" id="UP000231019">
    <property type="component" value="Unassembled WGS sequence"/>
</dbReference>
<evidence type="ECO:0000313" key="3">
    <source>
        <dbReference type="Proteomes" id="UP000231019"/>
    </source>
</evidence>
<organism evidence="2 3">
    <name type="scientific">bacterium (Candidatus Blackallbacteria) CG17_big_fil_post_rev_8_21_14_2_50_48_46</name>
    <dbReference type="NCBI Taxonomy" id="2014261"/>
    <lineage>
        <taxon>Bacteria</taxon>
        <taxon>Candidatus Blackallbacteria</taxon>
    </lineage>
</organism>
<dbReference type="EMBL" id="PFFQ01000012">
    <property type="protein sequence ID" value="PIW18570.1"/>
    <property type="molecule type" value="Genomic_DNA"/>
</dbReference>
<evidence type="ECO:0000313" key="2">
    <source>
        <dbReference type="EMBL" id="PIW18570.1"/>
    </source>
</evidence>